<dbReference type="InterPro" id="IPR036397">
    <property type="entry name" value="RNaseH_sf"/>
</dbReference>
<evidence type="ECO:0000259" key="2">
    <source>
        <dbReference type="PROSITE" id="PS50994"/>
    </source>
</evidence>
<proteinExistence type="predicted"/>
<feature type="region of interest" description="Disordered" evidence="1">
    <location>
        <begin position="347"/>
        <end position="396"/>
    </location>
</feature>
<comment type="caution">
    <text evidence="3">The sequence shown here is derived from an EMBL/GenBank/DDBJ whole genome shotgun (WGS) entry which is preliminary data.</text>
</comment>
<keyword evidence="4" id="KW-1185">Reference proteome</keyword>
<dbReference type="InterPro" id="IPR039537">
    <property type="entry name" value="Retrotran_Ty1/copia-like"/>
</dbReference>
<dbReference type="PANTHER" id="PTHR42648">
    <property type="entry name" value="TRANSPOSASE, PUTATIVE-RELATED"/>
    <property type="match status" value="1"/>
</dbReference>
<dbReference type="EMBL" id="JBJKTR010000002">
    <property type="protein sequence ID" value="KAL3376951.1"/>
    <property type="molecule type" value="Genomic_DNA"/>
</dbReference>
<accession>A0ABD2V991</accession>
<evidence type="ECO:0000313" key="3">
    <source>
        <dbReference type="EMBL" id="KAL3376951.1"/>
    </source>
</evidence>
<dbReference type="InterPro" id="IPR001584">
    <property type="entry name" value="Integrase_cat-core"/>
</dbReference>
<feature type="compositionally biased region" description="Low complexity" evidence="1">
    <location>
        <begin position="362"/>
        <end position="375"/>
    </location>
</feature>
<sequence length="396" mass="44393">MQLIHLKLQVRRGLNQIQFRSRNSPTFILSILCIYIRLTLQDLCTGKVKGIGKEEAGLYILPSTTKHLPLANALHHTSSPAVSFNSTCSNHHPSDLTTWHLRLGHAPVAVLTIVDDYSRMTWVFLLRYKSEVVNFISAFINLVKTQFSATIKTIRSDNGLEFFNNQCHTIFSSLGIVHQSTCVHTPQQNGIAERKHKHLLEIARALRFQAHVPLKFWGDCILTATFLINILPSTVLAGKSPYEIFHKHPPKLHHLRVFGCLCYATTPLITDKFSPKALPSVFMGYSDTQKGYKLYNIATGIFFVSRDVIFKEHIFPFQHPKHTFLSSLPLFHTSTFPNSQSAFPYPSDDVFPPTSPSPIPLNPDISSSAPASPVLPSDPPSIPSLRKSSRVTKPPI</sequence>
<dbReference type="InterPro" id="IPR012337">
    <property type="entry name" value="RNaseH-like_sf"/>
</dbReference>
<dbReference type="SUPFAM" id="SSF53098">
    <property type="entry name" value="Ribonuclease H-like"/>
    <property type="match status" value="1"/>
</dbReference>
<dbReference type="Proteomes" id="UP001627284">
    <property type="component" value="Unassembled WGS sequence"/>
</dbReference>
<organism evidence="3 4">
    <name type="scientific">Solanum stoloniferum</name>
    <dbReference type="NCBI Taxonomy" id="62892"/>
    <lineage>
        <taxon>Eukaryota</taxon>
        <taxon>Viridiplantae</taxon>
        <taxon>Streptophyta</taxon>
        <taxon>Embryophyta</taxon>
        <taxon>Tracheophyta</taxon>
        <taxon>Spermatophyta</taxon>
        <taxon>Magnoliopsida</taxon>
        <taxon>eudicotyledons</taxon>
        <taxon>Gunneridae</taxon>
        <taxon>Pentapetalae</taxon>
        <taxon>asterids</taxon>
        <taxon>lamiids</taxon>
        <taxon>Solanales</taxon>
        <taxon>Solanaceae</taxon>
        <taxon>Solanoideae</taxon>
        <taxon>Solaneae</taxon>
        <taxon>Solanum</taxon>
    </lineage>
</organism>
<dbReference type="Pfam" id="PF25597">
    <property type="entry name" value="SH3_retrovirus"/>
    <property type="match status" value="1"/>
</dbReference>
<protein>
    <recommendedName>
        <fullName evidence="2">Integrase catalytic domain-containing protein</fullName>
    </recommendedName>
</protein>
<dbReference type="PANTHER" id="PTHR42648:SF31">
    <property type="entry name" value="RNA-DIRECTED DNA POLYMERASE"/>
    <property type="match status" value="1"/>
</dbReference>
<dbReference type="Gene3D" id="3.30.420.10">
    <property type="entry name" value="Ribonuclease H-like superfamily/Ribonuclease H"/>
    <property type="match status" value="1"/>
</dbReference>
<reference evidence="3 4" key="1">
    <citation type="submission" date="2024-05" db="EMBL/GenBank/DDBJ databases">
        <title>De novo assembly of an allotetraploid wild potato.</title>
        <authorList>
            <person name="Hosaka A.J."/>
        </authorList>
    </citation>
    <scope>NUCLEOTIDE SEQUENCE [LARGE SCALE GENOMIC DNA]</scope>
    <source>
        <tissue evidence="3">Young leaves</tissue>
    </source>
</reference>
<dbReference type="InterPro" id="IPR057670">
    <property type="entry name" value="SH3_retrovirus"/>
</dbReference>
<name>A0ABD2V991_9SOLN</name>
<dbReference type="AlphaFoldDB" id="A0ABD2V991"/>
<evidence type="ECO:0000256" key="1">
    <source>
        <dbReference type="SAM" id="MobiDB-lite"/>
    </source>
</evidence>
<gene>
    <name evidence="3" type="ORF">AABB24_003396</name>
</gene>
<dbReference type="Pfam" id="PF00665">
    <property type="entry name" value="rve"/>
    <property type="match status" value="1"/>
</dbReference>
<feature type="domain" description="Integrase catalytic" evidence="2">
    <location>
        <begin position="76"/>
        <end position="249"/>
    </location>
</feature>
<dbReference type="PROSITE" id="PS50994">
    <property type="entry name" value="INTEGRASE"/>
    <property type="match status" value="1"/>
</dbReference>
<evidence type="ECO:0000313" key="4">
    <source>
        <dbReference type="Proteomes" id="UP001627284"/>
    </source>
</evidence>